<dbReference type="GO" id="GO:0003677">
    <property type="term" value="F:DNA binding"/>
    <property type="evidence" value="ECO:0007669"/>
    <property type="project" value="UniProtKB-KW"/>
</dbReference>
<evidence type="ECO:0000256" key="5">
    <source>
        <dbReference type="ARBA" id="ARBA00022801"/>
    </source>
</evidence>
<evidence type="ECO:0000256" key="13">
    <source>
        <dbReference type="ARBA" id="ARBA00034808"/>
    </source>
</evidence>
<dbReference type="GO" id="GO:0004527">
    <property type="term" value="F:exonuclease activity"/>
    <property type="evidence" value="ECO:0007669"/>
    <property type="project" value="UniProtKB-KW"/>
</dbReference>
<dbReference type="InterPro" id="IPR000212">
    <property type="entry name" value="DNA_helicase_UvrD/REP"/>
</dbReference>
<evidence type="ECO:0000256" key="8">
    <source>
        <dbReference type="ARBA" id="ARBA00022840"/>
    </source>
</evidence>
<dbReference type="GO" id="GO:0005524">
    <property type="term" value="F:ATP binding"/>
    <property type="evidence" value="ECO:0007669"/>
    <property type="project" value="UniProtKB-UniRule"/>
</dbReference>
<dbReference type="Gene3D" id="3.90.320.10">
    <property type="match status" value="1"/>
</dbReference>
<evidence type="ECO:0000256" key="2">
    <source>
        <dbReference type="ARBA" id="ARBA00022722"/>
    </source>
</evidence>
<keyword evidence="7" id="KW-0269">Exonuclease</keyword>
<evidence type="ECO:0000313" key="18">
    <source>
        <dbReference type="EMBL" id="AIF10951.1"/>
    </source>
</evidence>
<dbReference type="GO" id="GO:0016887">
    <property type="term" value="F:ATP hydrolysis activity"/>
    <property type="evidence" value="ECO:0007669"/>
    <property type="project" value="RHEA"/>
</dbReference>
<keyword evidence="2" id="KW-0540">Nuclease</keyword>
<sequence length="951" mass="109942">MKNTDIKLEPEQADAITHNKGHLRIVACPGSGKTETVSRRIIELIKSGVDPKTIVAFTFTQKAAENLNFRIRKRLQKVCPEKKNFGDMYIGTIDSFCLYMLKELIPEYRSYDILSEQKRMAFVNRWFYDLHIKSLWKQVGSKWMALRTFVQSADRILMEDINPDDLSNEEFVKSLKAYWELLEREKFFDFSSVIYKLISVLEDKKNLALLHEKVKHVTMDEYQDVNNLQEKLLQLLSVGADSVCVVGDDDQNIFNWRGSNVGYIRDFEERYKKYDVTTKFLKKNFRSTEGIIDTALQLINNNVDRISSKEMIHNSDSEKKTEEGDIVHRHFLTDGDELDFVAQKILRMVGTDFIDKVNERYALSLKDFAIIVKTNSDAEAFLNHLERNGIKCIADSGVNIFSRPIVSLALDCISYVFSCPGYTTEKTIPDINNLATRLGQCVSSSDINKFKKDMESIKMTIDTIASRKKIVLDEAKKKTKKISYDYLTNKFGLQEYYQRILNAMGAEDGFLSENDFYNLAVLSTAISDFEYVYPNLRVKNISELKWFLLAYAENTYNDPKHNDPTLVDGVRVLTIWKAKGLEFPVVFIPNFVEKNKPSSKQNFVDNHLYDFAKYEKTDEDDRRSYYTAITRSEKFLFITGSSSHYTHFLMNGKPATKRYRPHSFLDEIGNPHFTNRIDIENSNSGFKVKILDTGTFPTSFSELSFYGRCPYDYKIRHVFGFNPGVPKTFGYGTNIHNIINVIHSKYIRERRVPTEKEIVDLTDRMFHLRFGVGDMKENMKRTALTTVKNYVNFHSKNFSKILDSEKRFQFVMDKALISGTIDLIKDAAENQEILDETKIVETIDFKTDKEIDGKYKLDHSEQVRFYSLAESISLNSVPKKGTIHHIDTNKTEDVKINSNELQKTQDAIIRKIDGITSGNFDAEPEKDKCEGCDWKALCQHKKFLVGANFKK</sequence>
<evidence type="ECO:0000256" key="15">
    <source>
        <dbReference type="PROSITE-ProRule" id="PRU00560"/>
    </source>
</evidence>
<evidence type="ECO:0000259" key="17">
    <source>
        <dbReference type="PROSITE" id="PS51217"/>
    </source>
</evidence>
<keyword evidence="6 15" id="KW-0347">Helicase</keyword>
<dbReference type="Gene3D" id="1.10.10.160">
    <property type="match status" value="1"/>
</dbReference>
<name>A0A075H422_9ARCH</name>
<dbReference type="Pfam" id="PF12705">
    <property type="entry name" value="PDDEXK_1"/>
    <property type="match status" value="1"/>
</dbReference>
<comment type="similarity">
    <text evidence="1">Belongs to the helicase family. UvrD subfamily.</text>
</comment>
<dbReference type="PROSITE" id="PS51217">
    <property type="entry name" value="UVRD_HELICASE_CTER"/>
    <property type="match status" value="1"/>
</dbReference>
<evidence type="ECO:0000256" key="12">
    <source>
        <dbReference type="ARBA" id="ARBA00034617"/>
    </source>
</evidence>
<dbReference type="EC" id="5.6.2.4" evidence="13"/>
<dbReference type="GO" id="GO:0043138">
    <property type="term" value="F:3'-5' DNA helicase activity"/>
    <property type="evidence" value="ECO:0007669"/>
    <property type="project" value="UniProtKB-EC"/>
</dbReference>
<feature type="binding site" evidence="15">
    <location>
        <begin position="27"/>
        <end position="34"/>
    </location>
    <ligand>
        <name>ATP</name>
        <dbReference type="ChEBI" id="CHEBI:30616"/>
    </ligand>
</feature>
<keyword evidence="5 15" id="KW-0378">Hydrolase</keyword>
<dbReference type="CDD" id="cd17932">
    <property type="entry name" value="DEXQc_UvrD"/>
    <property type="match status" value="1"/>
</dbReference>
<dbReference type="InterPro" id="IPR014016">
    <property type="entry name" value="UvrD-like_ATP-bd"/>
</dbReference>
<organism evidence="18">
    <name type="scientific">uncultured marine thaumarchaeote KM3_47_F06</name>
    <dbReference type="NCBI Taxonomy" id="1456168"/>
    <lineage>
        <taxon>Archaea</taxon>
        <taxon>Nitrososphaerota</taxon>
        <taxon>environmental samples</taxon>
    </lineage>
</organism>
<dbReference type="PANTHER" id="PTHR11070">
    <property type="entry name" value="UVRD / RECB / PCRA DNA HELICASE FAMILY MEMBER"/>
    <property type="match status" value="1"/>
</dbReference>
<dbReference type="SUPFAM" id="SSF52540">
    <property type="entry name" value="P-loop containing nucleoside triphosphate hydrolases"/>
    <property type="match status" value="1"/>
</dbReference>
<keyword evidence="11" id="KW-0413">Isomerase</keyword>
<evidence type="ECO:0000256" key="3">
    <source>
        <dbReference type="ARBA" id="ARBA00022741"/>
    </source>
</evidence>
<dbReference type="InterPro" id="IPR027417">
    <property type="entry name" value="P-loop_NTPase"/>
</dbReference>
<evidence type="ECO:0000256" key="10">
    <source>
        <dbReference type="ARBA" id="ARBA00023204"/>
    </source>
</evidence>
<dbReference type="PANTHER" id="PTHR11070:SF67">
    <property type="entry name" value="DNA 3'-5' HELICASE"/>
    <property type="match status" value="1"/>
</dbReference>
<comment type="catalytic activity">
    <reaction evidence="12">
        <text>Couples ATP hydrolysis with the unwinding of duplex DNA by translocating in the 3'-5' direction.</text>
        <dbReference type="EC" id="5.6.2.4"/>
    </reaction>
</comment>
<dbReference type="Pfam" id="PF13361">
    <property type="entry name" value="UvrD_C"/>
    <property type="match status" value="1"/>
</dbReference>
<evidence type="ECO:0000256" key="1">
    <source>
        <dbReference type="ARBA" id="ARBA00009922"/>
    </source>
</evidence>
<dbReference type="GO" id="GO:0005829">
    <property type="term" value="C:cytosol"/>
    <property type="evidence" value="ECO:0007669"/>
    <property type="project" value="TreeGrafter"/>
</dbReference>
<protein>
    <recommendedName>
        <fullName evidence="13">DNA 3'-5' helicase</fullName>
        <ecNumber evidence="13">5.6.2.4</ecNumber>
    </recommendedName>
</protein>
<proteinExistence type="inferred from homology"/>
<dbReference type="InterPro" id="IPR014017">
    <property type="entry name" value="DNA_helicase_UvrD-like_C"/>
</dbReference>
<dbReference type="GO" id="GO:0000725">
    <property type="term" value="P:recombinational repair"/>
    <property type="evidence" value="ECO:0007669"/>
    <property type="project" value="TreeGrafter"/>
</dbReference>
<evidence type="ECO:0000256" key="7">
    <source>
        <dbReference type="ARBA" id="ARBA00022839"/>
    </source>
</evidence>
<dbReference type="Gene3D" id="1.10.486.10">
    <property type="entry name" value="PCRA, domain 4"/>
    <property type="match status" value="1"/>
</dbReference>
<dbReference type="InterPro" id="IPR013986">
    <property type="entry name" value="DExx_box_DNA_helicase_dom_sf"/>
</dbReference>
<keyword evidence="9" id="KW-0238">DNA-binding</keyword>
<reference evidence="18" key="1">
    <citation type="journal article" date="2014" name="Genome Biol. Evol.">
        <title>Pangenome evidence for extensive interdomain horizontal transfer affecting lineage core and shell genes in uncultured planktonic thaumarchaeota and euryarchaeota.</title>
        <authorList>
            <person name="Deschamps P."/>
            <person name="Zivanovic Y."/>
            <person name="Moreira D."/>
            <person name="Rodriguez-Valera F."/>
            <person name="Lopez-Garcia P."/>
        </authorList>
    </citation>
    <scope>NUCLEOTIDE SEQUENCE</scope>
</reference>
<evidence type="ECO:0000256" key="6">
    <source>
        <dbReference type="ARBA" id="ARBA00022806"/>
    </source>
</evidence>
<gene>
    <name evidence="18" type="primary">pcrA</name>
    <name evidence="18" type="synonym">uvrD</name>
</gene>
<keyword evidence="4" id="KW-0227">DNA damage</keyword>
<dbReference type="Pfam" id="PF00580">
    <property type="entry name" value="UvrD-helicase"/>
    <property type="match status" value="1"/>
</dbReference>
<feature type="domain" description="UvrD-like helicase ATP-binding" evidence="16">
    <location>
        <begin position="6"/>
        <end position="288"/>
    </location>
</feature>
<dbReference type="PROSITE" id="PS51198">
    <property type="entry name" value="UVRD_HELICASE_ATP_BIND"/>
    <property type="match status" value="1"/>
</dbReference>
<dbReference type="EMBL" id="KF900905">
    <property type="protein sequence ID" value="AIF10951.1"/>
    <property type="molecule type" value="Genomic_DNA"/>
</dbReference>
<keyword evidence="3 15" id="KW-0547">Nucleotide-binding</keyword>
<dbReference type="AlphaFoldDB" id="A0A075H422"/>
<accession>A0A075H422</accession>
<evidence type="ECO:0000256" key="9">
    <source>
        <dbReference type="ARBA" id="ARBA00023125"/>
    </source>
</evidence>
<feature type="domain" description="UvrD-like helicase C-terminal" evidence="17">
    <location>
        <begin position="289"/>
        <end position="580"/>
    </location>
</feature>
<evidence type="ECO:0000256" key="14">
    <source>
        <dbReference type="ARBA" id="ARBA00048988"/>
    </source>
</evidence>
<dbReference type="Gene3D" id="3.40.50.300">
    <property type="entry name" value="P-loop containing nucleotide triphosphate hydrolases"/>
    <property type="match status" value="2"/>
</dbReference>
<dbReference type="InterPro" id="IPR011604">
    <property type="entry name" value="PDDEXK-like_dom_sf"/>
</dbReference>
<keyword evidence="10" id="KW-0234">DNA repair</keyword>
<evidence type="ECO:0000256" key="4">
    <source>
        <dbReference type="ARBA" id="ARBA00022763"/>
    </source>
</evidence>
<comment type="catalytic activity">
    <reaction evidence="14">
        <text>ATP + H2O = ADP + phosphate + H(+)</text>
        <dbReference type="Rhea" id="RHEA:13065"/>
        <dbReference type="ChEBI" id="CHEBI:15377"/>
        <dbReference type="ChEBI" id="CHEBI:15378"/>
        <dbReference type="ChEBI" id="CHEBI:30616"/>
        <dbReference type="ChEBI" id="CHEBI:43474"/>
        <dbReference type="ChEBI" id="CHEBI:456216"/>
        <dbReference type="EC" id="5.6.2.4"/>
    </reaction>
</comment>
<keyword evidence="8 15" id="KW-0067">ATP-binding</keyword>
<evidence type="ECO:0000256" key="11">
    <source>
        <dbReference type="ARBA" id="ARBA00023235"/>
    </source>
</evidence>
<dbReference type="InterPro" id="IPR038726">
    <property type="entry name" value="PDDEXK_AddAB-type"/>
</dbReference>
<evidence type="ECO:0000259" key="16">
    <source>
        <dbReference type="PROSITE" id="PS51198"/>
    </source>
</evidence>